<evidence type="ECO:0000256" key="8">
    <source>
        <dbReference type="ARBA" id="ARBA00031256"/>
    </source>
</evidence>
<comment type="similarity">
    <text evidence="2">Belongs to the Mediator complex subunit 5 family.</text>
</comment>
<dbReference type="Proteomes" id="UP000716291">
    <property type="component" value="Unassembled WGS sequence"/>
</dbReference>
<keyword evidence="6" id="KW-0804">Transcription</keyword>
<keyword evidence="7" id="KW-0539">Nucleus</keyword>
<accession>A0A9P6X8C1</accession>
<dbReference type="EMBL" id="JAANQT010000913">
    <property type="protein sequence ID" value="KAG1307622.1"/>
    <property type="molecule type" value="Genomic_DNA"/>
</dbReference>
<evidence type="ECO:0000256" key="3">
    <source>
        <dbReference type="ARBA" id="ARBA00020628"/>
    </source>
</evidence>
<gene>
    <name evidence="9" type="ORF">G6F64_006670</name>
</gene>
<evidence type="ECO:0000256" key="2">
    <source>
        <dbReference type="ARBA" id="ARBA00008782"/>
    </source>
</evidence>
<evidence type="ECO:0000256" key="1">
    <source>
        <dbReference type="ARBA" id="ARBA00004123"/>
    </source>
</evidence>
<organism evidence="9 10">
    <name type="scientific">Rhizopus oryzae</name>
    <name type="common">Mucormycosis agent</name>
    <name type="synonym">Rhizopus arrhizus var. delemar</name>
    <dbReference type="NCBI Taxonomy" id="64495"/>
    <lineage>
        <taxon>Eukaryota</taxon>
        <taxon>Fungi</taxon>
        <taxon>Fungi incertae sedis</taxon>
        <taxon>Mucoromycota</taxon>
        <taxon>Mucoromycotina</taxon>
        <taxon>Mucoromycetes</taxon>
        <taxon>Mucorales</taxon>
        <taxon>Mucorineae</taxon>
        <taxon>Rhizopodaceae</taxon>
        <taxon>Rhizopus</taxon>
    </lineage>
</organism>
<sequence>MTSAKQLEVVLRYAYLHGLSCEQWSIPTKECLVDKQFENELCELLLSSIFSVTKVSDPLLESYIIFATTGANTLLDSTNTNNSIISLETFVPQLLKFGPFTVNRNPYQWSFLLRLLPVLLSTAVSTDTIVSNLQQGNPNLAWVDILSDLFCLLSHIVAVGLYPDNTQSPENSPVTLTSALSFHTNTQGGFDSQFSLASQPSISGMDLDATLDMDNTQRMDEDIKEEISIPHRGSVTDEERRKSKRWIEAENAAAAAQIMIHLIEKKGAKRIFEVRNNLRRQAGLATANHEPWYSCQHKLMPSDPFIKNNASTHVSQNAHVQKLLTLVQRLADRDSERRMAVHMKYHELEDEGTARAMPSAGIMGFLYHMVQIRPSLEDDFIVDHLLKLQTVKGSFDESFYLEIWFTALTGLREAALNTSCHGPHLEKDSNENQDKGCNIVVATNRLLWKSLVLVKLPAIISKLQERKTHQGVIASSSVEEMNAVESSLRELKGFTGLLNACSQPACCPEFYAPDSTYSTLVDKIAFGEDDDEDEDDIMNMINDINYSTDLNGPGVVKSIRSLSSNDIYTNLVYVCERQGFVRPHMVAELLGNKSQSLMDIDQDNEERSSPAVVVDQNLDLRMESLRANLSIVELTELLHIGLVSSIHLRRVLDFILEILQEKTLENNFHSVSKICDALIECPCSVDLILQLYTPSHLLTPLENFCNHWTPESTSIDFDMDEGEQKTAPEQELDGVQLLYNKFGKVWHLVFSVMNRFKLYKDMDSVFKEPNGFTFQFFKRGTIIYGEDIEDTNMDQLVNSWLSTLAGRGRDINSLLESTKPQRLLMIAPTIVHRSMLLYSQNQIQQETFTSMMSYFQTAYLDFTQASLFPLLCKELVHDESTIALSCLRLFIMSSSSDRQAYHYGYLALGSLESLLDYKRQEVAFLKKEGNETIINDISECIDFILKKKKNKMMEELDNDGVFHTETVTTGVTPDTLFEKTQMMFRYIVKSGRSMFMSDVDANTGSLWDSNHNMSDQQVVSHYLDMVLFETALEIGGGHWFVSMIVDEVLEAGKSGGAVRAAELGSCLISTPLLYSKNRHNNSTHLLRSLLQDVLPTSLEKCAQQNMSFFQGQTLGVFTSDCLVLMQDKKSESVTKLGTSFFETLVIEGHDFPRQQQEQEDGTQFTEWSHKVTESAVWRGFIKGLMSNPMIEEIWPNAFM</sequence>
<comment type="caution">
    <text evidence="9">The sequence shown here is derived from an EMBL/GenBank/DDBJ whole genome shotgun (WGS) entry which is preliminary data.</text>
</comment>
<evidence type="ECO:0000256" key="5">
    <source>
        <dbReference type="ARBA" id="ARBA00023159"/>
    </source>
</evidence>
<evidence type="ECO:0000256" key="7">
    <source>
        <dbReference type="ARBA" id="ARBA00023242"/>
    </source>
</evidence>
<evidence type="ECO:0000256" key="6">
    <source>
        <dbReference type="ARBA" id="ARBA00023163"/>
    </source>
</evidence>
<dbReference type="AlphaFoldDB" id="A0A9P6X8C1"/>
<dbReference type="InterPro" id="IPR014801">
    <property type="entry name" value="Mediator_Med5_fun"/>
</dbReference>
<protein>
    <recommendedName>
        <fullName evidence="3">Mediator of RNA polymerase II transcription subunit 5</fullName>
    </recommendedName>
    <alternativeName>
        <fullName evidence="8">Mediator complex subunit 5</fullName>
    </alternativeName>
</protein>
<keyword evidence="4" id="KW-0805">Transcription regulation</keyword>
<keyword evidence="5" id="KW-0010">Activator</keyword>
<keyword evidence="10" id="KW-1185">Reference proteome</keyword>
<dbReference type="PANTHER" id="PTHR35784:SF1">
    <property type="entry name" value="MEDIATOR OF RNA POLYMERASE II TRANSCRIPTION SUBUNIT 5"/>
    <property type="match status" value="1"/>
</dbReference>
<dbReference type="GO" id="GO:0003712">
    <property type="term" value="F:transcription coregulator activity"/>
    <property type="evidence" value="ECO:0007669"/>
    <property type="project" value="InterPro"/>
</dbReference>
<dbReference type="PANTHER" id="PTHR35784">
    <property type="entry name" value="MEDIATOR OF RNA POLYMERASE II TRANSCRIPTION SUBUNIT 5"/>
    <property type="match status" value="1"/>
</dbReference>
<dbReference type="GO" id="GO:0016592">
    <property type="term" value="C:mediator complex"/>
    <property type="evidence" value="ECO:0007669"/>
    <property type="project" value="InterPro"/>
</dbReference>
<evidence type="ECO:0000313" key="10">
    <source>
        <dbReference type="Proteomes" id="UP000716291"/>
    </source>
</evidence>
<reference evidence="9" key="1">
    <citation type="journal article" date="2020" name="Microb. Genom.">
        <title>Genetic diversity of clinical and environmental Mucorales isolates obtained from an investigation of mucormycosis cases among solid organ transplant recipients.</title>
        <authorList>
            <person name="Nguyen M.H."/>
            <person name="Kaul D."/>
            <person name="Muto C."/>
            <person name="Cheng S.J."/>
            <person name="Richter R.A."/>
            <person name="Bruno V.M."/>
            <person name="Liu G."/>
            <person name="Beyhan S."/>
            <person name="Sundermann A.J."/>
            <person name="Mounaud S."/>
            <person name="Pasculle A.W."/>
            <person name="Nierman W.C."/>
            <person name="Driscoll E."/>
            <person name="Cumbie R."/>
            <person name="Clancy C.J."/>
            <person name="Dupont C.L."/>
        </authorList>
    </citation>
    <scope>NUCLEOTIDE SEQUENCE</scope>
    <source>
        <strain evidence="9">GL11</strain>
    </source>
</reference>
<dbReference type="OrthoDB" id="5549158at2759"/>
<evidence type="ECO:0000256" key="4">
    <source>
        <dbReference type="ARBA" id="ARBA00023015"/>
    </source>
</evidence>
<evidence type="ECO:0000313" key="9">
    <source>
        <dbReference type="EMBL" id="KAG1307622.1"/>
    </source>
</evidence>
<dbReference type="GO" id="GO:0006357">
    <property type="term" value="P:regulation of transcription by RNA polymerase II"/>
    <property type="evidence" value="ECO:0007669"/>
    <property type="project" value="InterPro"/>
</dbReference>
<proteinExistence type="inferred from homology"/>
<name>A0A9P6X8C1_RHIOR</name>
<comment type="subcellular location">
    <subcellularLocation>
        <location evidence="1">Nucleus</location>
    </subcellularLocation>
</comment>